<gene>
    <name evidence="1" type="ORF">RPERSI_LOCUS13275</name>
</gene>
<feature type="non-terminal residue" evidence="1">
    <location>
        <position position="180"/>
    </location>
</feature>
<dbReference type="Proteomes" id="UP000789920">
    <property type="component" value="Unassembled WGS sequence"/>
</dbReference>
<evidence type="ECO:0000313" key="1">
    <source>
        <dbReference type="EMBL" id="CAG8742299.1"/>
    </source>
</evidence>
<reference evidence="1" key="1">
    <citation type="submission" date="2021-06" db="EMBL/GenBank/DDBJ databases">
        <authorList>
            <person name="Kallberg Y."/>
            <person name="Tangrot J."/>
            <person name="Rosling A."/>
        </authorList>
    </citation>
    <scope>NUCLEOTIDE SEQUENCE</scope>
    <source>
        <strain evidence="1">MA461A</strain>
    </source>
</reference>
<sequence length="180" mass="20848">LSRKGVGIMYEIRVIENESHLEDSQRLLYKVYVEEQEWRFGKNNPAGLRVEDGRLIDNRSYIATVFGLFCEDRLVGTSRICKRVDGKFEVQEYDTGGGNKETVQEQQSPHEVRASLVYEHLVNFYQKIGAAFMDVKFKYEPHDNEYARIGILATMVQMRTAIDKLDRFIEKGESPTEKGE</sequence>
<name>A0ACA9Q9U4_9GLOM</name>
<accession>A0ACA9Q9U4</accession>
<proteinExistence type="predicted"/>
<protein>
    <submittedName>
        <fullName evidence="1">9220_t:CDS:1</fullName>
    </submittedName>
</protein>
<comment type="caution">
    <text evidence="1">The sequence shown here is derived from an EMBL/GenBank/DDBJ whole genome shotgun (WGS) entry which is preliminary data.</text>
</comment>
<organism evidence="1 2">
    <name type="scientific">Racocetra persica</name>
    <dbReference type="NCBI Taxonomy" id="160502"/>
    <lineage>
        <taxon>Eukaryota</taxon>
        <taxon>Fungi</taxon>
        <taxon>Fungi incertae sedis</taxon>
        <taxon>Mucoromycota</taxon>
        <taxon>Glomeromycotina</taxon>
        <taxon>Glomeromycetes</taxon>
        <taxon>Diversisporales</taxon>
        <taxon>Gigasporaceae</taxon>
        <taxon>Racocetra</taxon>
    </lineage>
</organism>
<evidence type="ECO:0000313" key="2">
    <source>
        <dbReference type="Proteomes" id="UP000789920"/>
    </source>
</evidence>
<dbReference type="EMBL" id="CAJVQC010029315">
    <property type="protein sequence ID" value="CAG8742299.1"/>
    <property type="molecule type" value="Genomic_DNA"/>
</dbReference>
<feature type="non-terminal residue" evidence="1">
    <location>
        <position position="1"/>
    </location>
</feature>
<keyword evidence="2" id="KW-1185">Reference proteome</keyword>